<keyword evidence="1" id="KW-0812">Transmembrane</keyword>
<accession>A0A846ME60</accession>
<organism evidence="2 3">
    <name type="scientific">Sphingobium vermicomposti</name>
    <dbReference type="NCBI Taxonomy" id="529005"/>
    <lineage>
        <taxon>Bacteria</taxon>
        <taxon>Pseudomonadati</taxon>
        <taxon>Pseudomonadota</taxon>
        <taxon>Alphaproteobacteria</taxon>
        <taxon>Sphingomonadales</taxon>
        <taxon>Sphingomonadaceae</taxon>
        <taxon>Sphingobium</taxon>
    </lineage>
</organism>
<sequence>MFAWILLVALLLPVVVGGISFCAAEVVSSRLNYFRGTAVFVIAFLPTPTVSWWLCGVIIKYLGNLSVGVPVEKTGGDGPAFMALVGLVSIWWFYSLLVGSIWTAIALNRHRRREAMRAVEEGGSSPVYGG</sequence>
<dbReference type="AlphaFoldDB" id="A0A846ME60"/>
<feature type="transmembrane region" description="Helical" evidence="1">
    <location>
        <begin position="6"/>
        <end position="27"/>
    </location>
</feature>
<evidence type="ECO:0000313" key="3">
    <source>
        <dbReference type="Proteomes" id="UP000576821"/>
    </source>
</evidence>
<proteinExistence type="predicted"/>
<name>A0A846ME60_9SPHN</name>
<evidence type="ECO:0000313" key="2">
    <source>
        <dbReference type="EMBL" id="NIJ16095.1"/>
    </source>
</evidence>
<feature type="transmembrane region" description="Helical" evidence="1">
    <location>
        <begin position="81"/>
        <end position="107"/>
    </location>
</feature>
<dbReference type="EMBL" id="JAASQR010000002">
    <property type="protein sequence ID" value="NIJ16095.1"/>
    <property type="molecule type" value="Genomic_DNA"/>
</dbReference>
<dbReference type="Proteomes" id="UP000576821">
    <property type="component" value="Unassembled WGS sequence"/>
</dbReference>
<protein>
    <submittedName>
        <fullName evidence="2">Uncharacterized protein</fullName>
    </submittedName>
</protein>
<keyword evidence="1" id="KW-0472">Membrane</keyword>
<gene>
    <name evidence="2" type="ORF">FHS54_001061</name>
</gene>
<keyword evidence="1" id="KW-1133">Transmembrane helix</keyword>
<feature type="transmembrane region" description="Helical" evidence="1">
    <location>
        <begin position="39"/>
        <end position="61"/>
    </location>
</feature>
<keyword evidence="3" id="KW-1185">Reference proteome</keyword>
<evidence type="ECO:0000256" key="1">
    <source>
        <dbReference type="SAM" id="Phobius"/>
    </source>
</evidence>
<comment type="caution">
    <text evidence="2">The sequence shown here is derived from an EMBL/GenBank/DDBJ whole genome shotgun (WGS) entry which is preliminary data.</text>
</comment>
<reference evidence="2 3" key="1">
    <citation type="submission" date="2020-03" db="EMBL/GenBank/DDBJ databases">
        <title>Genomic Encyclopedia of Type Strains, Phase IV (KMG-IV): sequencing the most valuable type-strain genomes for metagenomic binning, comparative biology and taxonomic classification.</title>
        <authorList>
            <person name="Goeker M."/>
        </authorList>
    </citation>
    <scope>NUCLEOTIDE SEQUENCE [LARGE SCALE GENOMIC DNA]</scope>
    <source>
        <strain evidence="2 3">DSM 21299</strain>
    </source>
</reference>